<dbReference type="PANTHER" id="PTHR30352">
    <property type="entry name" value="PYRUVATE FORMATE-LYASE-ACTIVATING ENZYME"/>
    <property type="match status" value="1"/>
</dbReference>
<dbReference type="CDD" id="cd01335">
    <property type="entry name" value="Radical_SAM"/>
    <property type="match status" value="1"/>
</dbReference>
<dbReference type="EMBL" id="QEKH01000004">
    <property type="protein sequence ID" value="PVY44866.1"/>
    <property type="molecule type" value="Genomic_DNA"/>
</dbReference>
<evidence type="ECO:0000313" key="8">
    <source>
        <dbReference type="EMBL" id="PVY44866.1"/>
    </source>
</evidence>
<dbReference type="PROSITE" id="PS51918">
    <property type="entry name" value="RADICAL_SAM"/>
    <property type="match status" value="1"/>
</dbReference>
<keyword evidence="3" id="KW-0949">S-adenosyl-L-methionine</keyword>
<comment type="cofactor">
    <cofactor evidence="1">
        <name>[4Fe-4S] cluster</name>
        <dbReference type="ChEBI" id="CHEBI:49883"/>
    </cofactor>
</comment>
<evidence type="ECO:0000256" key="4">
    <source>
        <dbReference type="ARBA" id="ARBA00022723"/>
    </source>
</evidence>
<dbReference type="InterPro" id="IPR007197">
    <property type="entry name" value="rSAM"/>
</dbReference>
<keyword evidence="6" id="KW-0411">Iron-sulfur</keyword>
<dbReference type="PANTHER" id="PTHR30352:SF5">
    <property type="entry name" value="PYRUVATE FORMATE-LYASE 1-ACTIVATING ENZYME"/>
    <property type="match status" value="1"/>
</dbReference>
<keyword evidence="2" id="KW-0004">4Fe-4S</keyword>
<dbReference type="RefSeq" id="WP_116882862.1">
    <property type="nucleotide sequence ID" value="NZ_CABMMC010000041.1"/>
</dbReference>
<keyword evidence="5" id="KW-0408">Iron</keyword>
<dbReference type="GeneID" id="78294181"/>
<evidence type="ECO:0000256" key="5">
    <source>
        <dbReference type="ARBA" id="ARBA00023004"/>
    </source>
</evidence>
<sequence length="245" mass="27585">MAFFKITYHDTLHFATLHNYGCTFHCSFCSYKLRSGAEGRPGFSWPKPERFPTVEELKEALRSVAPEKVFFMGGEPTVAKELPELLAFAKQELGAVTRLGHTNGSRLPLEFLDGANVGFKAWSPELHRRITGRDKNLIYDNFAAACDAGLEMAANMVYVPGLVELDEFAGTVQFLSRISPEIPFHIMGYIPVPGEPYRRPTDAEMEQAEALCRTYLRHVASSHLTDAEALDLTCRDHRFRVRTVL</sequence>
<dbReference type="InterPro" id="IPR006638">
    <property type="entry name" value="Elp3/MiaA/NifB-like_rSAM"/>
</dbReference>
<evidence type="ECO:0000313" key="9">
    <source>
        <dbReference type="Proteomes" id="UP000245959"/>
    </source>
</evidence>
<keyword evidence="4" id="KW-0479">Metal-binding</keyword>
<dbReference type="SUPFAM" id="SSF102114">
    <property type="entry name" value="Radical SAM enzymes"/>
    <property type="match status" value="1"/>
</dbReference>
<evidence type="ECO:0000256" key="6">
    <source>
        <dbReference type="ARBA" id="ARBA00023014"/>
    </source>
</evidence>
<dbReference type="InterPro" id="IPR058240">
    <property type="entry name" value="rSAM_sf"/>
</dbReference>
<dbReference type="InterPro" id="IPR034457">
    <property type="entry name" value="Organic_radical-activating"/>
</dbReference>
<evidence type="ECO:0000256" key="3">
    <source>
        <dbReference type="ARBA" id="ARBA00022691"/>
    </source>
</evidence>
<dbReference type="Proteomes" id="UP000245959">
    <property type="component" value="Unassembled WGS sequence"/>
</dbReference>
<dbReference type="Pfam" id="PF04055">
    <property type="entry name" value="Radical_SAM"/>
    <property type="match status" value="1"/>
</dbReference>
<evidence type="ECO:0000256" key="1">
    <source>
        <dbReference type="ARBA" id="ARBA00001966"/>
    </source>
</evidence>
<dbReference type="AlphaFoldDB" id="A0A2U1B866"/>
<dbReference type="GO" id="GO:0051539">
    <property type="term" value="F:4 iron, 4 sulfur cluster binding"/>
    <property type="evidence" value="ECO:0007669"/>
    <property type="project" value="UniProtKB-KW"/>
</dbReference>
<keyword evidence="9" id="KW-1185">Reference proteome</keyword>
<proteinExistence type="predicted"/>
<name>A0A2U1B866_9BACT</name>
<dbReference type="SMART" id="SM00729">
    <property type="entry name" value="Elp3"/>
    <property type="match status" value="1"/>
</dbReference>
<dbReference type="GO" id="GO:0046872">
    <property type="term" value="F:metal ion binding"/>
    <property type="evidence" value="ECO:0007669"/>
    <property type="project" value="UniProtKB-KW"/>
</dbReference>
<dbReference type="GO" id="GO:0016829">
    <property type="term" value="F:lyase activity"/>
    <property type="evidence" value="ECO:0007669"/>
    <property type="project" value="UniProtKB-KW"/>
</dbReference>
<protein>
    <submittedName>
        <fullName evidence="8">Pyruvate-formate lyase-activating enzyme</fullName>
    </submittedName>
</protein>
<reference evidence="8 9" key="1">
    <citation type="submission" date="2018-04" db="EMBL/GenBank/DDBJ databases">
        <title>Genomic Encyclopedia of Type Strains, Phase IV (KMG-IV): sequencing the most valuable type-strain genomes for metagenomic binning, comparative biology and taxonomic classification.</title>
        <authorList>
            <person name="Goeker M."/>
        </authorList>
    </citation>
    <scope>NUCLEOTIDE SEQUENCE [LARGE SCALE GENOMIC DNA]</scope>
    <source>
        <strain evidence="8 9">DSM 14823</strain>
    </source>
</reference>
<gene>
    <name evidence="8" type="ORF">C8D82_1048</name>
</gene>
<dbReference type="Gene3D" id="3.20.20.70">
    <property type="entry name" value="Aldolase class I"/>
    <property type="match status" value="1"/>
</dbReference>
<organism evidence="8 9">
    <name type="scientific">Victivallis vadensis</name>
    <dbReference type="NCBI Taxonomy" id="172901"/>
    <lineage>
        <taxon>Bacteria</taxon>
        <taxon>Pseudomonadati</taxon>
        <taxon>Lentisphaerota</taxon>
        <taxon>Lentisphaeria</taxon>
        <taxon>Victivallales</taxon>
        <taxon>Victivallaceae</taxon>
        <taxon>Victivallis</taxon>
    </lineage>
</organism>
<comment type="caution">
    <text evidence="8">The sequence shown here is derived from an EMBL/GenBank/DDBJ whole genome shotgun (WGS) entry which is preliminary data.</text>
</comment>
<evidence type="ECO:0000256" key="2">
    <source>
        <dbReference type="ARBA" id="ARBA00022485"/>
    </source>
</evidence>
<accession>A0A2U1B866</accession>
<keyword evidence="8" id="KW-0456">Lyase</keyword>
<dbReference type="InterPro" id="IPR013785">
    <property type="entry name" value="Aldolase_TIM"/>
</dbReference>
<evidence type="ECO:0000259" key="7">
    <source>
        <dbReference type="PROSITE" id="PS51918"/>
    </source>
</evidence>
<dbReference type="SFLD" id="SFLDS00029">
    <property type="entry name" value="Radical_SAM"/>
    <property type="match status" value="1"/>
</dbReference>
<keyword evidence="8" id="KW-0670">Pyruvate</keyword>
<feature type="domain" description="Radical SAM core" evidence="7">
    <location>
        <begin position="7"/>
        <end position="228"/>
    </location>
</feature>
<dbReference type="OrthoDB" id="157380at2"/>